<dbReference type="OrthoDB" id="5847180at2759"/>
<dbReference type="WBParaSite" id="DME_0000545401-mRNA-1">
    <property type="protein sequence ID" value="DME_0000545401-mRNA-1"/>
    <property type="gene ID" value="DME_0000545401"/>
</dbReference>
<dbReference type="Proteomes" id="UP000038040">
    <property type="component" value="Unplaced"/>
</dbReference>
<dbReference type="EMBL" id="UYYG01001178">
    <property type="protein sequence ID" value="VDN59280.1"/>
    <property type="molecule type" value="Genomic_DNA"/>
</dbReference>
<evidence type="ECO:0000313" key="2">
    <source>
        <dbReference type="EMBL" id="VDN59280.1"/>
    </source>
</evidence>
<evidence type="ECO:0000256" key="1">
    <source>
        <dbReference type="SAM" id="MobiDB-lite"/>
    </source>
</evidence>
<evidence type="ECO:0000313" key="5">
    <source>
        <dbReference type="WBParaSite" id="DME_0000545401-mRNA-1"/>
    </source>
</evidence>
<gene>
    <name evidence="2" type="ORF">DME_LOCUS9253</name>
</gene>
<organism evidence="3 5">
    <name type="scientific">Dracunculus medinensis</name>
    <name type="common">Guinea worm</name>
    <dbReference type="NCBI Taxonomy" id="318479"/>
    <lineage>
        <taxon>Eukaryota</taxon>
        <taxon>Metazoa</taxon>
        <taxon>Ecdysozoa</taxon>
        <taxon>Nematoda</taxon>
        <taxon>Chromadorea</taxon>
        <taxon>Rhabditida</taxon>
        <taxon>Spirurina</taxon>
        <taxon>Dracunculoidea</taxon>
        <taxon>Dracunculidae</taxon>
        <taxon>Dracunculus</taxon>
    </lineage>
</organism>
<feature type="region of interest" description="Disordered" evidence="1">
    <location>
        <begin position="1"/>
        <end position="24"/>
    </location>
</feature>
<protein>
    <submittedName>
        <fullName evidence="5">CPSF_A domain-containing protein</fullName>
    </submittedName>
</protein>
<dbReference type="Proteomes" id="UP000274756">
    <property type="component" value="Unassembled WGS sequence"/>
</dbReference>
<name>A0A0N4UDN6_DRAME</name>
<evidence type="ECO:0000313" key="3">
    <source>
        <dbReference type="Proteomes" id="UP000038040"/>
    </source>
</evidence>
<reference evidence="2 4" key="2">
    <citation type="submission" date="2018-11" db="EMBL/GenBank/DDBJ databases">
        <authorList>
            <consortium name="Pathogen Informatics"/>
        </authorList>
    </citation>
    <scope>NUCLEOTIDE SEQUENCE [LARGE SCALE GENOMIC DNA]</scope>
</reference>
<reference evidence="5" key="1">
    <citation type="submission" date="2017-02" db="UniProtKB">
        <authorList>
            <consortium name="WormBaseParasite"/>
        </authorList>
    </citation>
    <scope>IDENTIFICATION</scope>
</reference>
<accession>A0A0N4UDN6</accession>
<keyword evidence="4" id="KW-1185">Reference proteome</keyword>
<evidence type="ECO:0000313" key="4">
    <source>
        <dbReference type="Proteomes" id="UP000274756"/>
    </source>
</evidence>
<dbReference type="AlphaFoldDB" id="A0A0N4UDN6"/>
<sequence length="455" mass="52349">MAKNPGEMDMSMKMKNNENDENNENDVSISRVLEAPLGPFSAVDLTIDGRLLCFHEKKDEIISINIRTGQWISFPLPESLCFQYFYWSNLISLSREILLVLLKEHKTRLYYLVTMKLNFEKTMVTIISKSKTTIKLTGYCVSAQKIKNNELYFGFCGQKLFEKHKREKISDMEIFLKQFATRNATNRKIVKNNEIEKIPENLEKSSKIVAVILKVNCDDRGKIKSRILSLGRAQRFSISDVFLPKMGLINLLLHFATSLPTKTKISRSGFFTNCSPKKAAIDCSSGMPFVGDEIIWSNVQMFNNSAFFLVQDLKINTCVLWRVQVDSIKTVENSKDYEMNGINSDKNSTKPNDKYQHRAVIRINDSDSISYSKHPHKNENISNLKFSNSLKWQKIQEFHVSMFNLFDNSALLFDIKENCAFVKGIKTDYNGKSIGHCFISFHVEYDFENKLLSVA</sequence>
<proteinExistence type="predicted"/>